<evidence type="ECO:0000256" key="1">
    <source>
        <dbReference type="SAM" id="Phobius"/>
    </source>
</evidence>
<dbReference type="Proteomes" id="UP000003250">
    <property type="component" value="Unassembled WGS sequence"/>
</dbReference>
<keyword evidence="3" id="KW-1185">Reference proteome</keyword>
<keyword evidence="1" id="KW-0812">Transmembrane</keyword>
<feature type="transmembrane region" description="Helical" evidence="1">
    <location>
        <begin position="49"/>
        <end position="65"/>
    </location>
</feature>
<dbReference type="AlphaFoldDB" id="H0I2E2"/>
<proteinExistence type="predicted"/>
<evidence type="ECO:0000313" key="3">
    <source>
        <dbReference type="Proteomes" id="UP000003250"/>
    </source>
</evidence>
<keyword evidence="1" id="KW-0472">Membrane</keyword>
<sequence>MAAVVFCGVVQALGLFGAGAAPEFWLQLLSVVLFVLVGALFLRNPGESLLTLTLLLIVLFMAEGSRRSSSL</sequence>
<gene>
    <name evidence="2" type="ORF">MAXJ12_33219</name>
</gene>
<protein>
    <submittedName>
        <fullName evidence="2">Uncharacterized protein</fullName>
    </submittedName>
</protein>
<dbReference type="RefSeq" id="WP_008840199.1">
    <property type="nucleotide sequence ID" value="NZ_AHAM01000300.1"/>
</dbReference>
<evidence type="ECO:0000313" key="2">
    <source>
        <dbReference type="EMBL" id="EHK52852.1"/>
    </source>
</evidence>
<reference evidence="2 3" key="1">
    <citation type="journal article" date="2012" name="J. Bacteriol.">
        <title>Draft Genome Sequence of Mesorhizobium alhagi CCNWXJ12-2T, a Novel Salt-Resistant Species Isolated from the Desert of Northwestern China.</title>
        <authorList>
            <person name="Zhou M."/>
            <person name="Chen W."/>
            <person name="Chen H."/>
            <person name="Wei G."/>
        </authorList>
    </citation>
    <scope>NUCLEOTIDE SEQUENCE [LARGE SCALE GENOMIC DNA]</scope>
    <source>
        <strain evidence="2 3">CCNWXJ12-2</strain>
    </source>
</reference>
<dbReference type="PATRIC" id="fig|1107882.3.peg.6418"/>
<name>H0I2E2_9HYPH</name>
<dbReference type="EMBL" id="AHAM01000300">
    <property type="protein sequence ID" value="EHK52852.1"/>
    <property type="molecule type" value="Genomic_DNA"/>
</dbReference>
<feature type="transmembrane region" description="Helical" evidence="1">
    <location>
        <begin position="24"/>
        <end position="42"/>
    </location>
</feature>
<accession>H0I2E2</accession>
<organism evidence="2 3">
    <name type="scientific">Mesorhizobium alhagi CCNWXJ12-2</name>
    <dbReference type="NCBI Taxonomy" id="1107882"/>
    <lineage>
        <taxon>Bacteria</taxon>
        <taxon>Pseudomonadati</taxon>
        <taxon>Pseudomonadota</taxon>
        <taxon>Alphaproteobacteria</taxon>
        <taxon>Hyphomicrobiales</taxon>
        <taxon>Phyllobacteriaceae</taxon>
        <taxon>Allomesorhizobium</taxon>
    </lineage>
</organism>
<keyword evidence="1" id="KW-1133">Transmembrane helix</keyword>